<keyword evidence="2 4" id="KW-0472">Membrane</keyword>
<proteinExistence type="predicted"/>
<sequence length="658" mass="75389">MKKRNTYYLFLALTMGIASCSSLKNKDLVTANQQYDMLNYAVAAEHYNVAWEHNELPEIARGLANSYLEMRDFELAESWYAKLDRSNELENEDRVNFAKVLIANSKFGEAREQLIKYSRSEEQTLTKEEIDNLLYTARNAKDLLNDPKDIQVRSLTDINTPFADFGGEIIGDRLTFTSDRMEKDTKKMHVDQYNALRSDFYGWTGNGYLQVYEAKGDWDNFKVDSVYALEGFSSAHHSGPVFESEEFVFWVRSGKPGKEIKDENVNKKNYTLYPQVFYKVKLDSSWSELKDFSFNNPYEYSVSDPFWDSDRKRLYFSSNKPDGLGKADIYYSKYLGDDKWSEPINLGDKINSTGDERTPYISKEGELYFSSNGKGGLGGLDVFKSGPKGNDWTKPENQGAPINSTRDDFAFFINYDIPDRGVFSSDRSGGKGLDDIYAFILDINSKIFLKGLVKDKITMEPLSNAVVELVDKSTGSSFTYVTNEEGEYDFVLNEETVYDVEGRKTDYIAAELKDLSTKGIRLFADTTIVKDLYLDKIEIGKTIELENIYYDFDKWDIREDAALELDKLVKILEDNPTMKIDLNSHTDSRGSDEYNQVLSEKRAQSAVDYIISRGVSRVRIEAKGYGESRLLNECDDGVECSDEQHQVNRRTEFTIVDY</sequence>
<evidence type="ECO:0000256" key="5">
    <source>
        <dbReference type="SAM" id="SignalP"/>
    </source>
</evidence>
<dbReference type="PANTHER" id="PTHR30329:SF21">
    <property type="entry name" value="LIPOPROTEIN YIAD-RELATED"/>
    <property type="match status" value="1"/>
</dbReference>
<dbReference type="InterPro" id="IPR036737">
    <property type="entry name" value="OmpA-like_sf"/>
</dbReference>
<evidence type="ECO:0000259" key="6">
    <source>
        <dbReference type="PROSITE" id="PS51123"/>
    </source>
</evidence>
<dbReference type="Gene3D" id="2.60.40.1120">
    <property type="entry name" value="Carboxypeptidase-like, regulatory domain"/>
    <property type="match status" value="1"/>
</dbReference>
<dbReference type="EMBL" id="JACYTQ010000001">
    <property type="protein sequence ID" value="MBD8487795.1"/>
    <property type="molecule type" value="Genomic_DNA"/>
</dbReference>
<dbReference type="Pfam" id="PF07676">
    <property type="entry name" value="PD40"/>
    <property type="match status" value="2"/>
</dbReference>
<dbReference type="Pfam" id="PF00691">
    <property type="entry name" value="OmpA"/>
    <property type="match status" value="1"/>
</dbReference>
<dbReference type="SUPFAM" id="SSF82171">
    <property type="entry name" value="DPP6 N-terminal domain-like"/>
    <property type="match status" value="1"/>
</dbReference>
<comment type="subcellular location">
    <subcellularLocation>
        <location evidence="1">Cell outer membrane</location>
    </subcellularLocation>
</comment>
<dbReference type="PROSITE" id="PS51257">
    <property type="entry name" value="PROKAR_LIPOPROTEIN"/>
    <property type="match status" value="1"/>
</dbReference>
<evidence type="ECO:0000256" key="2">
    <source>
        <dbReference type="ARBA" id="ARBA00023136"/>
    </source>
</evidence>
<keyword evidence="5" id="KW-0732">Signal</keyword>
<organism evidence="7 8">
    <name type="scientific">Echinicola arenosa</name>
    <dbReference type="NCBI Taxonomy" id="2774144"/>
    <lineage>
        <taxon>Bacteria</taxon>
        <taxon>Pseudomonadati</taxon>
        <taxon>Bacteroidota</taxon>
        <taxon>Cytophagia</taxon>
        <taxon>Cytophagales</taxon>
        <taxon>Cyclobacteriaceae</taxon>
        <taxon>Echinicola</taxon>
    </lineage>
</organism>
<dbReference type="Proteomes" id="UP000647133">
    <property type="component" value="Unassembled WGS sequence"/>
</dbReference>
<evidence type="ECO:0000256" key="3">
    <source>
        <dbReference type="ARBA" id="ARBA00023237"/>
    </source>
</evidence>
<feature type="domain" description="OmpA-like" evidence="6">
    <location>
        <begin position="539"/>
        <end position="658"/>
    </location>
</feature>
<gene>
    <name evidence="7" type="ORF">IFO69_03435</name>
</gene>
<keyword evidence="3" id="KW-0998">Cell outer membrane</keyword>
<dbReference type="InterPro" id="IPR006664">
    <property type="entry name" value="OMP_bac"/>
</dbReference>
<keyword evidence="8" id="KW-1185">Reference proteome</keyword>
<dbReference type="InterPro" id="IPR050330">
    <property type="entry name" value="Bact_OuterMem_StrucFunc"/>
</dbReference>
<protein>
    <submittedName>
        <fullName evidence="7">OmpA family protein</fullName>
    </submittedName>
</protein>
<dbReference type="SUPFAM" id="SSF103088">
    <property type="entry name" value="OmpA-like"/>
    <property type="match status" value="1"/>
</dbReference>
<dbReference type="InterPro" id="IPR006665">
    <property type="entry name" value="OmpA-like"/>
</dbReference>
<comment type="caution">
    <text evidence="7">The sequence shown here is derived from an EMBL/GenBank/DDBJ whole genome shotgun (WGS) entry which is preliminary data.</text>
</comment>
<reference evidence="7 8" key="1">
    <citation type="submission" date="2020-09" db="EMBL/GenBank/DDBJ databases">
        <title>Echinicola sp. CAU 1574 isolated from sand of Sido Beach.</title>
        <authorList>
            <person name="Kim W."/>
        </authorList>
    </citation>
    <scope>NUCLEOTIDE SEQUENCE [LARGE SCALE GENOMIC DNA]</scope>
    <source>
        <strain evidence="7 8">CAU 1574</strain>
    </source>
</reference>
<evidence type="ECO:0000313" key="8">
    <source>
        <dbReference type="Proteomes" id="UP000647133"/>
    </source>
</evidence>
<dbReference type="PROSITE" id="PS51123">
    <property type="entry name" value="OMPA_2"/>
    <property type="match status" value="1"/>
</dbReference>
<evidence type="ECO:0000256" key="4">
    <source>
        <dbReference type="PROSITE-ProRule" id="PRU00473"/>
    </source>
</evidence>
<dbReference type="Gene3D" id="1.25.40.10">
    <property type="entry name" value="Tetratricopeptide repeat domain"/>
    <property type="match status" value="1"/>
</dbReference>
<dbReference type="InterPro" id="IPR011990">
    <property type="entry name" value="TPR-like_helical_dom_sf"/>
</dbReference>
<dbReference type="Gene3D" id="3.30.1330.60">
    <property type="entry name" value="OmpA-like domain"/>
    <property type="match status" value="1"/>
</dbReference>
<dbReference type="PRINTS" id="PR01021">
    <property type="entry name" value="OMPADOMAIN"/>
</dbReference>
<feature type="chain" id="PRO_5045715382" evidence="5">
    <location>
        <begin position="21"/>
        <end position="658"/>
    </location>
</feature>
<feature type="signal peptide" evidence="5">
    <location>
        <begin position="1"/>
        <end position="20"/>
    </location>
</feature>
<dbReference type="RefSeq" id="WP_192008298.1">
    <property type="nucleotide sequence ID" value="NZ_JACYTQ010000001.1"/>
</dbReference>
<dbReference type="CDD" id="cd07185">
    <property type="entry name" value="OmpA_C-like"/>
    <property type="match status" value="1"/>
</dbReference>
<name>A0ABR9AGI6_9BACT</name>
<accession>A0ABR9AGI6</accession>
<dbReference type="PANTHER" id="PTHR30329">
    <property type="entry name" value="STATOR ELEMENT OF FLAGELLAR MOTOR COMPLEX"/>
    <property type="match status" value="1"/>
</dbReference>
<dbReference type="InterPro" id="IPR008969">
    <property type="entry name" value="CarboxyPept-like_regulatory"/>
</dbReference>
<evidence type="ECO:0000256" key="1">
    <source>
        <dbReference type="ARBA" id="ARBA00004442"/>
    </source>
</evidence>
<evidence type="ECO:0000313" key="7">
    <source>
        <dbReference type="EMBL" id="MBD8487795.1"/>
    </source>
</evidence>
<dbReference type="InterPro" id="IPR011659">
    <property type="entry name" value="WD40"/>
</dbReference>
<dbReference type="SUPFAM" id="SSF49464">
    <property type="entry name" value="Carboxypeptidase regulatory domain-like"/>
    <property type="match status" value="1"/>
</dbReference>